<gene>
    <name evidence="2" type="ORF">EMWEY_00011860</name>
</gene>
<keyword evidence="3" id="KW-1185">Reference proteome</keyword>
<dbReference type="RefSeq" id="XP_013338369.1">
    <property type="nucleotide sequence ID" value="XM_013482915.1"/>
</dbReference>
<proteinExistence type="predicted"/>
<evidence type="ECO:0000256" key="1">
    <source>
        <dbReference type="SAM" id="MobiDB-lite"/>
    </source>
</evidence>
<dbReference type="Proteomes" id="UP000030763">
    <property type="component" value="Unassembled WGS sequence"/>
</dbReference>
<dbReference type="VEuPathDB" id="ToxoDB:EMWEY_00011860"/>
<dbReference type="GeneID" id="25335172"/>
<evidence type="ECO:0000313" key="2">
    <source>
        <dbReference type="EMBL" id="CDJ61719.1"/>
    </source>
</evidence>
<protein>
    <submittedName>
        <fullName evidence="2">Uncharacterized protein</fullName>
    </submittedName>
</protein>
<reference evidence="2" key="1">
    <citation type="submission" date="2013-10" db="EMBL/GenBank/DDBJ databases">
        <title>Genomic analysis of the causative agents of coccidiosis in chickens.</title>
        <authorList>
            <person name="Reid A.J."/>
            <person name="Blake D."/>
            <person name="Billington K."/>
            <person name="Browne H."/>
            <person name="Dunn M."/>
            <person name="Hung S."/>
            <person name="Kawahara F."/>
            <person name="Miranda-Saavedra D."/>
            <person name="Mourier T."/>
            <person name="Nagra H."/>
            <person name="Otto T.D."/>
            <person name="Rawlings N."/>
            <person name="Sanchez A."/>
            <person name="Sanders M."/>
            <person name="Subramaniam C."/>
            <person name="Tay Y."/>
            <person name="Dear P."/>
            <person name="Doerig C."/>
            <person name="Gruber A."/>
            <person name="Parkinson J."/>
            <person name="Shirley M."/>
            <person name="Wan K.L."/>
            <person name="Berriman M."/>
            <person name="Tomley F."/>
            <person name="Pain A."/>
        </authorList>
    </citation>
    <scope>NUCLEOTIDE SEQUENCE [LARGE SCALE GENOMIC DNA]</scope>
    <source>
        <strain evidence="2">Weybridge</strain>
    </source>
</reference>
<feature type="region of interest" description="Disordered" evidence="1">
    <location>
        <begin position="191"/>
        <end position="215"/>
    </location>
</feature>
<sequence length="428" mass="46827">MACGVAPLVARVRALPEQMLVAELTFPHITVKDTSIRKHVSGVTDRRLSDDGYGVGPDELSIIEDCLELESELGLLQQRATLQLDTDPASRVEGLVSVLHAAAAEHESRRLTSPALDGTPVSHVLPAPVQESTDEPMLRPHSVLPPDYNQVAGAQTAPPIASPTRHGRRGADQALAPEAWLDNIPEIINKSQGQEEAPLAPSAAGETDSRESADSVVAMQPLRDSRNMPDIWSHPHVRYPVLDNDVVIRRISVDSIFISDRAKMAPHFFLLGIKKLFDLKVLDQQAVNTLMSLVEGLIGSVWHYAQRRHRSNRPVFVAEVVAVYFLAFDAIVCTIQLLGDSMDVSSWWKKFIAVFNLDASALLPSISNRVSVVNRRLNLSRAVGLPLVIVLISKYNDAYEKPLTLSVLFLGEACLDIQQPAGSPLLTV</sequence>
<name>U6MGZ2_EIMMA</name>
<dbReference type="OMA" id="ATAYERM"/>
<dbReference type="EMBL" id="HG722198">
    <property type="protein sequence ID" value="CDJ61719.1"/>
    <property type="molecule type" value="Genomic_DNA"/>
</dbReference>
<dbReference type="OrthoDB" id="347609at2759"/>
<evidence type="ECO:0000313" key="3">
    <source>
        <dbReference type="Proteomes" id="UP000030763"/>
    </source>
</evidence>
<dbReference type="AlphaFoldDB" id="U6MGZ2"/>
<reference evidence="2" key="2">
    <citation type="submission" date="2013-10" db="EMBL/GenBank/DDBJ databases">
        <authorList>
            <person name="Aslett M."/>
        </authorList>
    </citation>
    <scope>NUCLEOTIDE SEQUENCE [LARGE SCALE GENOMIC DNA]</scope>
    <source>
        <strain evidence="2">Weybridge</strain>
    </source>
</reference>
<organism evidence="2 3">
    <name type="scientific">Eimeria maxima</name>
    <name type="common">Coccidian parasite</name>
    <dbReference type="NCBI Taxonomy" id="5804"/>
    <lineage>
        <taxon>Eukaryota</taxon>
        <taxon>Sar</taxon>
        <taxon>Alveolata</taxon>
        <taxon>Apicomplexa</taxon>
        <taxon>Conoidasida</taxon>
        <taxon>Coccidia</taxon>
        <taxon>Eucoccidiorida</taxon>
        <taxon>Eimeriorina</taxon>
        <taxon>Eimeriidae</taxon>
        <taxon>Eimeria</taxon>
    </lineage>
</organism>
<accession>U6MGZ2</accession>